<organism evidence="1 2">
    <name type="scientific">Hibiscus sabdariffa</name>
    <name type="common">roselle</name>
    <dbReference type="NCBI Taxonomy" id="183260"/>
    <lineage>
        <taxon>Eukaryota</taxon>
        <taxon>Viridiplantae</taxon>
        <taxon>Streptophyta</taxon>
        <taxon>Embryophyta</taxon>
        <taxon>Tracheophyta</taxon>
        <taxon>Spermatophyta</taxon>
        <taxon>Magnoliopsida</taxon>
        <taxon>eudicotyledons</taxon>
        <taxon>Gunneridae</taxon>
        <taxon>Pentapetalae</taxon>
        <taxon>rosids</taxon>
        <taxon>malvids</taxon>
        <taxon>Malvales</taxon>
        <taxon>Malvaceae</taxon>
        <taxon>Malvoideae</taxon>
        <taxon>Hibiscus</taxon>
    </lineage>
</organism>
<reference evidence="1 2" key="1">
    <citation type="journal article" date="2024" name="G3 (Bethesda)">
        <title>Genome assembly of Hibiscus sabdariffa L. provides insights into metabolisms of medicinal natural products.</title>
        <authorList>
            <person name="Kim T."/>
        </authorList>
    </citation>
    <scope>NUCLEOTIDE SEQUENCE [LARGE SCALE GENOMIC DNA]</scope>
    <source>
        <strain evidence="1">TK-2024</strain>
        <tissue evidence="1">Old leaves</tissue>
    </source>
</reference>
<dbReference type="InterPro" id="IPR015300">
    <property type="entry name" value="DNA-bd_pseudobarrel_sf"/>
</dbReference>
<dbReference type="InterPro" id="IPR003340">
    <property type="entry name" value="B3_DNA-bd"/>
</dbReference>
<dbReference type="InterPro" id="IPR050655">
    <property type="entry name" value="Plant_B3_domain"/>
</dbReference>
<evidence type="ECO:0000313" key="1">
    <source>
        <dbReference type="EMBL" id="KAK8482108.1"/>
    </source>
</evidence>
<sequence length="840" mass="94892">MASTSDQRGSGRLKFKSSSPCFFKIILQDTIQNGRLDIPKKFVKNHGKYISSPALLRVPSGEVWKVELTKSDGKTWLDNGWLQFSNHFSLGFGDLLVFRYDGNSNFHVVIFDTSASEIQYPLTSNNNVQSDEIPEQNIDEVRKPQLPCPWPHKMMRSTNATIKIETECNEESGFLPQQDGHNGCPARKGDRSTSYKTLKAHERVNALERASNTFTSENPFFLSVMQPSYVGLGRDKKYRLCIPVNFVEKHLMKEHCSVILCNSSGKTWSVDFKSRRLGRTIRSYLLAGWGAFVRDNNIEAGDVCAFELINSIEISFKVVIYQGQHANCQPSVASTDVFHPVKQEASSYASLGCLEPLTSNDNSLFYEIQEQNIDGSKGDETIKILENISPSKKMREKSQLTCPRPLKMIRSTNLAIKSKAECTGKSGFVAQQLRLNGNPAREDDKRTSYPAVHRLNNHEKVEALERAINTFKSENPFFLVVMQPYYVGCTPDKKFRLSIPSNFAREHLMKEHCSVTLSDSSGKTWITTFKQSQRGKKLDAKLQTGWKTFVQDNNIQVGDVCAFELINSIEISFRVVIYQGQHTKYYQSLVSTDVVRPVNWKAPSCASPSCPKPLTDLEKAKALPIANAVKSENPFFVIVLQASYVNSNRLSIPANFAREYLTRMHKEVILLLSKGKSWPVIYYQHNIEGSKPSAIFGNGWRKFSGDNNLQVGDTCVFELVESAETSMNVTIYRKQPDEDANLGHLWVIDNSIEQQVELHERLVIKTEESAWMKEKGDLSNLLVDYNCDASGKILDDILMPKINSPGKALEEASEIYQTLSENEAIQDTNWLPLIQQIEPF</sequence>
<dbReference type="PANTHER" id="PTHR31920">
    <property type="entry name" value="B3 DOMAIN-CONTAINING"/>
    <property type="match status" value="1"/>
</dbReference>
<name>A0ABR1ZN88_9ROSI</name>
<dbReference type="Gene3D" id="2.40.330.10">
    <property type="entry name" value="DNA-binding pseudobarrel domain"/>
    <property type="match status" value="4"/>
</dbReference>
<dbReference type="Proteomes" id="UP001472677">
    <property type="component" value="Unassembled WGS sequence"/>
</dbReference>
<keyword evidence="2" id="KW-1185">Reference proteome</keyword>
<dbReference type="CDD" id="cd10017">
    <property type="entry name" value="B3_DNA"/>
    <property type="match status" value="4"/>
</dbReference>
<gene>
    <name evidence="1" type="ORF">V6N12_063818</name>
</gene>
<dbReference type="Pfam" id="PF02362">
    <property type="entry name" value="B3"/>
    <property type="match status" value="4"/>
</dbReference>
<dbReference type="EMBL" id="JBBPBM010001765">
    <property type="protein sequence ID" value="KAK8482108.1"/>
    <property type="molecule type" value="Genomic_DNA"/>
</dbReference>
<dbReference type="PROSITE" id="PS50863">
    <property type="entry name" value="B3"/>
    <property type="match status" value="4"/>
</dbReference>
<dbReference type="SMART" id="SM01019">
    <property type="entry name" value="B3"/>
    <property type="match status" value="4"/>
</dbReference>
<dbReference type="SUPFAM" id="SSF101936">
    <property type="entry name" value="DNA-binding pseudobarrel domain"/>
    <property type="match status" value="4"/>
</dbReference>
<accession>A0ABR1ZN88</accession>
<proteinExistence type="predicted"/>
<comment type="caution">
    <text evidence="1">The sequence shown here is derived from an EMBL/GenBank/DDBJ whole genome shotgun (WGS) entry which is preliminary data.</text>
</comment>
<protein>
    <submittedName>
        <fullName evidence="1">Uncharacterized protein</fullName>
    </submittedName>
</protein>
<evidence type="ECO:0000313" key="2">
    <source>
        <dbReference type="Proteomes" id="UP001472677"/>
    </source>
</evidence>
<dbReference type="PANTHER" id="PTHR31920:SF138">
    <property type="entry name" value="TF-B3 DOMAIN-CONTAINING PROTEIN"/>
    <property type="match status" value="1"/>
</dbReference>